<dbReference type="EMBL" id="DTGA01000001">
    <property type="protein sequence ID" value="HGB30270.1"/>
    <property type="molecule type" value="Genomic_DNA"/>
</dbReference>
<organism evidence="1">
    <name type="scientific">Dictyoglomus turgidum</name>
    <dbReference type="NCBI Taxonomy" id="513050"/>
    <lineage>
        <taxon>Bacteria</taxon>
        <taxon>Pseudomonadati</taxon>
        <taxon>Dictyoglomota</taxon>
        <taxon>Dictyoglomia</taxon>
        <taxon>Dictyoglomales</taxon>
        <taxon>Dictyoglomaceae</taxon>
        <taxon>Dictyoglomus</taxon>
    </lineage>
</organism>
<gene>
    <name evidence="1" type="ORF">ENV35_00150</name>
</gene>
<accession>A0A7C3WQ97</accession>
<protein>
    <submittedName>
        <fullName evidence="1">Uncharacterized protein</fullName>
    </submittedName>
</protein>
<reference evidence="1" key="1">
    <citation type="journal article" date="2020" name="mSystems">
        <title>Genome- and Community-Level Interaction Insights into Carbon Utilization and Element Cycling Functions of Hydrothermarchaeota in Hydrothermal Sediment.</title>
        <authorList>
            <person name="Zhou Z."/>
            <person name="Liu Y."/>
            <person name="Xu W."/>
            <person name="Pan J."/>
            <person name="Luo Z.H."/>
            <person name="Li M."/>
        </authorList>
    </citation>
    <scope>NUCLEOTIDE SEQUENCE [LARGE SCALE GENOMIC DNA]</scope>
    <source>
        <strain evidence="1">SpSt-751</strain>
    </source>
</reference>
<sequence>MEVIIKPFNKPNHWTDNKAWINLNVEFVKKAKKEKKYIVIKLPEGYCKPVDPNELLKNGVRTEAVFKGFETPMKLVGGYYELFPPEVQERIENDPYFWTYFN</sequence>
<dbReference type="AlphaFoldDB" id="A0A7C3WQ97"/>
<evidence type="ECO:0000313" key="1">
    <source>
        <dbReference type="EMBL" id="HGB30270.1"/>
    </source>
</evidence>
<name>A0A7C3WQ97_9BACT</name>
<comment type="caution">
    <text evidence="1">The sequence shown here is derived from an EMBL/GenBank/DDBJ whole genome shotgun (WGS) entry which is preliminary data.</text>
</comment>
<proteinExistence type="predicted"/>